<dbReference type="Pfam" id="PF12266">
    <property type="entry name" value="DUF3613"/>
    <property type="match status" value="1"/>
</dbReference>
<evidence type="ECO:0000313" key="5">
    <source>
        <dbReference type="Proteomes" id="UP000651738"/>
    </source>
</evidence>
<feature type="chain" id="PRO_5022092161" evidence="1">
    <location>
        <begin position="26"/>
        <end position="106"/>
    </location>
</feature>
<dbReference type="AlphaFoldDB" id="A0A510X8T2"/>
<dbReference type="Proteomes" id="UP000651738">
    <property type="component" value="Unassembled WGS sequence"/>
</dbReference>
<evidence type="ECO:0000313" key="2">
    <source>
        <dbReference type="EMBL" id="GEK47842.1"/>
    </source>
</evidence>
<dbReference type="EMBL" id="JAEDAF010000017">
    <property type="protein sequence ID" value="MBH8581511.1"/>
    <property type="molecule type" value="Genomic_DNA"/>
</dbReference>
<reference evidence="2 4" key="1">
    <citation type="submission" date="2019-07" db="EMBL/GenBank/DDBJ databases">
        <title>Whole genome shotgun sequence of Halomonas pacifica NBRC 102220.</title>
        <authorList>
            <person name="Hosoyama A."/>
            <person name="Uohara A."/>
            <person name="Ohji S."/>
            <person name="Ichikawa N."/>
        </authorList>
    </citation>
    <scope>NUCLEOTIDE SEQUENCE [LARGE SCALE GENOMIC DNA]</scope>
    <source>
        <strain evidence="2 4">NBRC 102220</strain>
    </source>
</reference>
<reference evidence="3 5" key="2">
    <citation type="submission" date="2020-12" db="EMBL/GenBank/DDBJ databases">
        <title>Draft genome sequence of Halomonas pacifica strain CARE-V15.</title>
        <authorList>
            <person name="Vignesh N."/>
            <person name="Thabitha A."/>
            <person name="Saravanan R."/>
            <person name="Manigandan V."/>
        </authorList>
    </citation>
    <scope>NUCLEOTIDE SEQUENCE [LARGE SCALE GENOMIC DNA]</scope>
    <source>
        <strain evidence="3 5">CARE-V15</strain>
    </source>
</reference>
<proteinExistence type="predicted"/>
<evidence type="ECO:0000256" key="1">
    <source>
        <dbReference type="SAM" id="SignalP"/>
    </source>
</evidence>
<protein>
    <submittedName>
        <fullName evidence="3">DUF3613 domain-containing protein</fullName>
    </submittedName>
</protein>
<dbReference type="InterPro" id="IPR022053">
    <property type="entry name" value="DUF3613"/>
</dbReference>
<dbReference type="EMBL" id="BJUK01000022">
    <property type="protein sequence ID" value="GEK47842.1"/>
    <property type="molecule type" value="Genomic_DNA"/>
</dbReference>
<keyword evidence="4" id="KW-1185">Reference proteome</keyword>
<sequence>MKGFTQITASCLLVLGTGLSGSALAQGVTASSQAGATIHNSETAPRVTAGSHSVRELLALQRHGQAASPHRQHVSGEVQARIYRRYLESFGHPIPERYIDTDFSGE</sequence>
<organism evidence="2 4">
    <name type="scientific">Bisbaumannia pacifica</name>
    <dbReference type="NCBI Taxonomy" id="77098"/>
    <lineage>
        <taxon>Bacteria</taxon>
        <taxon>Pseudomonadati</taxon>
        <taxon>Pseudomonadota</taxon>
        <taxon>Gammaproteobacteria</taxon>
        <taxon>Oceanospirillales</taxon>
        <taxon>Halomonadaceae</taxon>
        <taxon>Bisbaumannia</taxon>
    </lineage>
</organism>
<accession>A0A510X8T2</accession>
<evidence type="ECO:0000313" key="4">
    <source>
        <dbReference type="Proteomes" id="UP000321275"/>
    </source>
</evidence>
<dbReference type="OrthoDB" id="7068897at2"/>
<feature type="signal peptide" evidence="1">
    <location>
        <begin position="1"/>
        <end position="25"/>
    </location>
</feature>
<gene>
    <name evidence="2" type="ORF">HPA02_21250</name>
    <name evidence="3" type="ORF">I7V36_15540</name>
</gene>
<name>A0A510X8T2_9GAMM</name>
<evidence type="ECO:0000313" key="3">
    <source>
        <dbReference type="EMBL" id="MBH8581511.1"/>
    </source>
</evidence>
<comment type="caution">
    <text evidence="2">The sequence shown here is derived from an EMBL/GenBank/DDBJ whole genome shotgun (WGS) entry which is preliminary data.</text>
</comment>
<dbReference type="Proteomes" id="UP000321275">
    <property type="component" value="Unassembled WGS sequence"/>
</dbReference>
<keyword evidence="1" id="KW-0732">Signal</keyword>
<dbReference type="RefSeq" id="WP_146803181.1">
    <property type="nucleotide sequence ID" value="NZ_BJUK01000022.1"/>
</dbReference>